<organism evidence="1 2">
    <name type="scientific">Rhizobium halophytocola</name>
    <dbReference type="NCBI Taxonomy" id="735519"/>
    <lineage>
        <taxon>Bacteria</taxon>
        <taxon>Pseudomonadati</taxon>
        <taxon>Pseudomonadota</taxon>
        <taxon>Alphaproteobacteria</taxon>
        <taxon>Hyphomicrobiales</taxon>
        <taxon>Rhizobiaceae</taxon>
        <taxon>Rhizobium/Agrobacterium group</taxon>
        <taxon>Rhizobium</taxon>
    </lineage>
</organism>
<dbReference type="EMBL" id="JAGGJU010000006">
    <property type="protein sequence ID" value="MBP1850989.1"/>
    <property type="molecule type" value="Genomic_DNA"/>
</dbReference>
<gene>
    <name evidence="1" type="ORF">J2Z17_002432</name>
</gene>
<sequence length="121" mass="12651">MARANAAFATPSAKAIPTDCASPVDLAWLATEYHGNSEAELDALKGFSRQARSCLQVLGSGDLQEIRRASDLLGAMAGNLGARRICAASERLSGEGVTAESIALLGASIVETENFILKLCR</sequence>
<comment type="caution">
    <text evidence="1">The sequence shown here is derived from an EMBL/GenBank/DDBJ whole genome shotgun (WGS) entry which is preliminary data.</text>
</comment>
<dbReference type="RefSeq" id="WP_209945284.1">
    <property type="nucleotide sequence ID" value="NZ_JAGGJU010000006.1"/>
</dbReference>
<evidence type="ECO:0008006" key="3">
    <source>
        <dbReference type="Google" id="ProtNLM"/>
    </source>
</evidence>
<proteinExistence type="predicted"/>
<reference evidence="1 2" key="1">
    <citation type="submission" date="2021-03" db="EMBL/GenBank/DDBJ databases">
        <title>Genomic Encyclopedia of Type Strains, Phase IV (KMG-IV): sequencing the most valuable type-strain genomes for metagenomic binning, comparative biology and taxonomic classification.</title>
        <authorList>
            <person name="Goeker M."/>
        </authorList>
    </citation>
    <scope>NUCLEOTIDE SEQUENCE [LARGE SCALE GENOMIC DNA]</scope>
    <source>
        <strain evidence="1 2">DSM 21600</strain>
    </source>
</reference>
<keyword evidence="2" id="KW-1185">Reference proteome</keyword>
<evidence type="ECO:0000313" key="1">
    <source>
        <dbReference type="EMBL" id="MBP1850989.1"/>
    </source>
</evidence>
<dbReference type="Proteomes" id="UP000759443">
    <property type="component" value="Unassembled WGS sequence"/>
</dbReference>
<protein>
    <recommendedName>
        <fullName evidence="3">Hpt domain-containing protein</fullName>
    </recommendedName>
</protein>
<accession>A0ABS4DZ68</accession>
<evidence type="ECO:0000313" key="2">
    <source>
        <dbReference type="Proteomes" id="UP000759443"/>
    </source>
</evidence>
<name>A0ABS4DZ68_9HYPH</name>